<evidence type="ECO:0000313" key="3">
    <source>
        <dbReference type="EMBL" id="MFC0624847.1"/>
    </source>
</evidence>
<dbReference type="Proteomes" id="UP001589890">
    <property type="component" value="Unassembled WGS sequence"/>
</dbReference>
<dbReference type="EMBL" id="JBHLTC010000014">
    <property type="protein sequence ID" value="MFC0624847.1"/>
    <property type="molecule type" value="Genomic_DNA"/>
</dbReference>
<dbReference type="InterPro" id="IPR042171">
    <property type="entry name" value="Acyl-CoA_hotdog"/>
</dbReference>
<organism evidence="3 4">
    <name type="scientific">Kribbella deserti</name>
    <dbReference type="NCBI Taxonomy" id="1926257"/>
    <lineage>
        <taxon>Bacteria</taxon>
        <taxon>Bacillati</taxon>
        <taxon>Actinomycetota</taxon>
        <taxon>Actinomycetes</taxon>
        <taxon>Propionibacteriales</taxon>
        <taxon>Kribbellaceae</taxon>
        <taxon>Kribbella</taxon>
    </lineage>
</organism>
<dbReference type="RefSeq" id="WP_380046641.1">
    <property type="nucleotide sequence ID" value="NZ_JBHLTC010000014.1"/>
</dbReference>
<gene>
    <name evidence="3" type="ORF">ACFFGN_12290</name>
</gene>
<dbReference type="PANTHER" id="PTHR38110">
    <property type="entry name" value="CHROMOSOME 23, WHOLE GENOME SHOTGUN SEQUENCE"/>
    <property type="match status" value="1"/>
</dbReference>
<accession>A0ABV6QML3</accession>
<dbReference type="Pfam" id="PF13622">
    <property type="entry name" value="4HBT_3"/>
    <property type="match status" value="1"/>
</dbReference>
<dbReference type="InterPro" id="IPR052389">
    <property type="entry name" value="Sec_Metab_Biosynth-Assoc"/>
</dbReference>
<feature type="domain" description="Acyl-CoA thioesterase-like C-terminal" evidence="2">
    <location>
        <begin position="127"/>
        <end position="259"/>
    </location>
</feature>
<dbReference type="InterPro" id="IPR029069">
    <property type="entry name" value="HotDog_dom_sf"/>
</dbReference>
<dbReference type="PANTHER" id="PTHR38110:SF1">
    <property type="entry name" value="THIOESTERASE DOMAIN-CONTAINING PROTEIN"/>
    <property type="match status" value="1"/>
</dbReference>
<keyword evidence="4" id="KW-1185">Reference proteome</keyword>
<sequence>MSEFETDTAVESTGDGVYTATVTDRWNAVSGRPNGGHLLAIALRALSAELPQPDPLVVSAFFLRPGLIGPATIQTSVVRAGRRVATGEARLSQDGKEVIRLTASYLDFGQTAGRTAILGQAPELPAPEDCVNPIPPGGVPGVTVVDRFEFRYAEVPGWFRGKPGHAPTSEFWVRFIDGHEPDGVGLAALVDSAAPAVLDFGVLNSSTIELTVHLRARPAPGWLACRVSTRYVIDGLHEEDFEIWDSKGDLVAQSRQLGLLTEPPAAP</sequence>
<name>A0ABV6QML3_9ACTN</name>
<evidence type="ECO:0000259" key="1">
    <source>
        <dbReference type="Pfam" id="PF13622"/>
    </source>
</evidence>
<dbReference type="SUPFAM" id="SSF54637">
    <property type="entry name" value="Thioesterase/thiol ester dehydrase-isomerase"/>
    <property type="match status" value="2"/>
</dbReference>
<dbReference type="InterPro" id="IPR049450">
    <property type="entry name" value="ACOT8-like_C"/>
</dbReference>
<comment type="caution">
    <text evidence="3">The sequence shown here is derived from an EMBL/GenBank/DDBJ whole genome shotgun (WGS) entry which is preliminary data.</text>
</comment>
<reference evidence="3 4" key="1">
    <citation type="submission" date="2024-09" db="EMBL/GenBank/DDBJ databases">
        <authorList>
            <person name="Sun Q."/>
            <person name="Mori K."/>
        </authorList>
    </citation>
    <scope>NUCLEOTIDE SEQUENCE [LARGE SCALE GENOMIC DNA]</scope>
    <source>
        <strain evidence="3 4">CGMCC 1.15906</strain>
    </source>
</reference>
<feature type="domain" description="Acyl-CoA thioesterase-like N-terminal HotDog" evidence="1">
    <location>
        <begin position="23"/>
        <end position="105"/>
    </location>
</feature>
<evidence type="ECO:0000313" key="4">
    <source>
        <dbReference type="Proteomes" id="UP001589890"/>
    </source>
</evidence>
<evidence type="ECO:0000259" key="2">
    <source>
        <dbReference type="Pfam" id="PF20789"/>
    </source>
</evidence>
<dbReference type="Pfam" id="PF20789">
    <property type="entry name" value="4HBT_3C"/>
    <property type="match status" value="1"/>
</dbReference>
<dbReference type="Gene3D" id="2.40.160.210">
    <property type="entry name" value="Acyl-CoA thioesterase, double hotdog domain"/>
    <property type="match status" value="1"/>
</dbReference>
<protein>
    <submittedName>
        <fullName evidence="3">Thioesterase family protein</fullName>
    </submittedName>
</protein>
<dbReference type="InterPro" id="IPR049449">
    <property type="entry name" value="TesB_ACOT8-like_N"/>
</dbReference>
<proteinExistence type="predicted"/>